<evidence type="ECO:0000256" key="3">
    <source>
        <dbReference type="ARBA" id="ARBA00023002"/>
    </source>
</evidence>
<feature type="binding site" evidence="5">
    <location>
        <begin position="80"/>
        <end position="82"/>
    </location>
    <ligand>
        <name>substrate</name>
    </ligand>
</feature>
<evidence type="ECO:0000313" key="8">
    <source>
        <dbReference type="EMBL" id="OLP54051.1"/>
    </source>
</evidence>
<dbReference type="InterPro" id="IPR004574">
    <property type="entry name" value="Alkb"/>
</dbReference>
<dbReference type="InterPro" id="IPR027450">
    <property type="entry name" value="AlkB-like"/>
</dbReference>
<evidence type="ECO:0000256" key="6">
    <source>
        <dbReference type="PIRSR" id="PIRSR604574-2"/>
    </source>
</evidence>
<dbReference type="Pfam" id="PF13532">
    <property type="entry name" value="2OG-FeII_Oxy_2"/>
    <property type="match status" value="1"/>
</dbReference>
<reference evidence="8 9" key="1">
    <citation type="submission" date="2016-09" db="EMBL/GenBank/DDBJ databases">
        <title>Rhizobium sp. nov., a novel species isolated from the rice rhizosphere.</title>
        <authorList>
            <person name="Zhao J."/>
            <person name="Zhang X."/>
        </authorList>
    </citation>
    <scope>NUCLEOTIDE SEQUENCE [LARGE SCALE GENOMIC DNA]</scope>
    <source>
        <strain evidence="8 9">MH17</strain>
    </source>
</reference>
<proteinExistence type="predicted"/>
<evidence type="ECO:0000256" key="2">
    <source>
        <dbReference type="ARBA" id="ARBA00022964"/>
    </source>
</evidence>
<protein>
    <submittedName>
        <fullName evidence="8">Alkylated DNA repair dioxygenase</fullName>
    </submittedName>
</protein>
<dbReference type="GO" id="GO:0005737">
    <property type="term" value="C:cytoplasm"/>
    <property type="evidence" value="ECO:0007669"/>
    <property type="project" value="TreeGrafter"/>
</dbReference>
<dbReference type="PANTHER" id="PTHR16557">
    <property type="entry name" value="ALKYLATED DNA REPAIR PROTEIN ALKB-RELATED"/>
    <property type="match status" value="1"/>
</dbReference>
<accession>A0A1Q9AGM8</accession>
<feature type="binding site" evidence="6">
    <location>
        <position position="131"/>
    </location>
    <ligand>
        <name>Fe cation</name>
        <dbReference type="ChEBI" id="CHEBI:24875"/>
        <note>catalytic</note>
    </ligand>
</feature>
<dbReference type="Proteomes" id="UP000186143">
    <property type="component" value="Unassembled WGS sequence"/>
</dbReference>
<dbReference type="STRING" id="1672749.BJF92_09955"/>
<dbReference type="GO" id="GO:0035516">
    <property type="term" value="F:broad specificity oxidative DNA demethylase activity"/>
    <property type="evidence" value="ECO:0007669"/>
    <property type="project" value="TreeGrafter"/>
</dbReference>
<dbReference type="EMBL" id="MKIO01000037">
    <property type="protein sequence ID" value="OLP54051.1"/>
    <property type="molecule type" value="Genomic_DNA"/>
</dbReference>
<comment type="cofactor">
    <cofactor evidence="6">
        <name>Fe(2+)</name>
        <dbReference type="ChEBI" id="CHEBI:29033"/>
    </cofactor>
    <text evidence="6">Binds 1 Fe(2+) ion per subunit.</text>
</comment>
<feature type="binding site" evidence="6">
    <location>
        <position position="187"/>
    </location>
    <ligand>
        <name>Fe cation</name>
        <dbReference type="ChEBI" id="CHEBI:24875"/>
        <note>catalytic</note>
    </ligand>
</feature>
<evidence type="ECO:0000256" key="4">
    <source>
        <dbReference type="ARBA" id="ARBA00023004"/>
    </source>
</evidence>
<keyword evidence="4 6" id="KW-0408">Iron</keyword>
<feature type="binding site" evidence="5">
    <location>
        <position position="72"/>
    </location>
    <ligand>
        <name>substrate</name>
    </ligand>
</feature>
<feature type="binding site" evidence="6">
    <location>
        <position position="133"/>
    </location>
    <ligand>
        <name>Fe cation</name>
        <dbReference type="ChEBI" id="CHEBI:24875"/>
        <note>catalytic</note>
    </ligand>
</feature>
<sequence length="216" mass="23792">MIDDDQNSRRRQALSLPPGLRFFPCHIDAQAQAALVEEIRSVVRAAPLYRPQMPRSGKPLSVRMTNCGPLGWVTDRQHGYRYQPNHPETGLPWPPIPPDLLELWTSLAPAAPPPEACLVNVYGPEAKMGLHQDKDEATFAAPVLSVSLGDEALFRIGGTERGGPTVSFRLRSGDVLLMDGESRLAFHGIDRIYGGTAALLRQPGRINLTLRRVTPF</sequence>
<feature type="binding site" evidence="5">
    <location>
        <begin position="205"/>
        <end position="211"/>
    </location>
    <ligand>
        <name>2-oxoglutarate</name>
        <dbReference type="ChEBI" id="CHEBI:16810"/>
    </ligand>
</feature>
<dbReference type="GO" id="GO:0008198">
    <property type="term" value="F:ferrous iron binding"/>
    <property type="evidence" value="ECO:0007669"/>
    <property type="project" value="TreeGrafter"/>
</dbReference>
<comment type="caution">
    <text evidence="8">The sequence shown here is derived from an EMBL/GenBank/DDBJ whole genome shotgun (WGS) entry which is preliminary data.</text>
</comment>
<dbReference type="SUPFAM" id="SSF51197">
    <property type="entry name" value="Clavaminate synthase-like"/>
    <property type="match status" value="1"/>
</dbReference>
<keyword evidence="2 8" id="KW-0223">Dioxygenase</keyword>
<keyword evidence="3" id="KW-0560">Oxidoreductase</keyword>
<feature type="domain" description="Fe2OG dioxygenase" evidence="7">
    <location>
        <begin position="113"/>
        <end position="214"/>
    </location>
</feature>
<dbReference type="Gene3D" id="2.60.120.590">
    <property type="entry name" value="Alpha-ketoglutarate-dependent dioxygenase AlkB-like"/>
    <property type="match status" value="1"/>
</dbReference>
<dbReference type="PROSITE" id="PS51471">
    <property type="entry name" value="FE2OG_OXY"/>
    <property type="match status" value="1"/>
</dbReference>
<dbReference type="PANTHER" id="PTHR16557:SF2">
    <property type="entry name" value="NUCLEIC ACID DIOXYGENASE ALKBH1"/>
    <property type="match status" value="1"/>
</dbReference>
<evidence type="ECO:0000256" key="5">
    <source>
        <dbReference type="PIRSR" id="PIRSR604574-1"/>
    </source>
</evidence>
<keyword evidence="1 6" id="KW-0479">Metal-binding</keyword>
<evidence type="ECO:0000259" key="7">
    <source>
        <dbReference type="PROSITE" id="PS51471"/>
    </source>
</evidence>
<dbReference type="GO" id="GO:0035515">
    <property type="term" value="F:oxidative RNA demethylase activity"/>
    <property type="evidence" value="ECO:0007669"/>
    <property type="project" value="TreeGrafter"/>
</dbReference>
<organism evidence="8 9">
    <name type="scientific">Xaviernesmea rhizosphaerae</name>
    <dbReference type="NCBI Taxonomy" id="1672749"/>
    <lineage>
        <taxon>Bacteria</taxon>
        <taxon>Pseudomonadati</taxon>
        <taxon>Pseudomonadota</taxon>
        <taxon>Alphaproteobacteria</taxon>
        <taxon>Hyphomicrobiales</taxon>
        <taxon>Rhizobiaceae</taxon>
        <taxon>Rhizobium/Agrobacterium group</taxon>
        <taxon>Xaviernesmea</taxon>
    </lineage>
</organism>
<dbReference type="InterPro" id="IPR005123">
    <property type="entry name" value="Oxoglu/Fe-dep_dioxygenase_dom"/>
</dbReference>
<feature type="binding site" evidence="5">
    <location>
        <begin position="120"/>
        <end position="122"/>
    </location>
    <ligand>
        <name>2-oxoglutarate</name>
        <dbReference type="ChEBI" id="CHEBI:16810"/>
    </ligand>
</feature>
<dbReference type="RefSeq" id="WP_075635994.1">
    <property type="nucleotide sequence ID" value="NZ_MKIO01000037.1"/>
</dbReference>
<dbReference type="AlphaFoldDB" id="A0A1Q9AGM8"/>
<feature type="binding site" evidence="5">
    <location>
        <position position="161"/>
    </location>
    <ligand>
        <name>substrate</name>
    </ligand>
</feature>
<evidence type="ECO:0000313" key="9">
    <source>
        <dbReference type="Proteomes" id="UP000186143"/>
    </source>
</evidence>
<dbReference type="OrthoDB" id="9796932at2"/>
<feature type="binding site" evidence="5">
    <location>
        <position position="135"/>
    </location>
    <ligand>
        <name>substrate</name>
    </ligand>
</feature>
<gene>
    <name evidence="8" type="ORF">BJF92_09955</name>
</gene>
<dbReference type="GO" id="GO:0035513">
    <property type="term" value="P:oxidative RNA demethylation"/>
    <property type="evidence" value="ECO:0007669"/>
    <property type="project" value="TreeGrafter"/>
</dbReference>
<name>A0A1Q9AGM8_9HYPH</name>
<dbReference type="InterPro" id="IPR037151">
    <property type="entry name" value="AlkB-like_sf"/>
</dbReference>
<evidence type="ECO:0000256" key="1">
    <source>
        <dbReference type="ARBA" id="ARBA00022723"/>
    </source>
</evidence>